<comment type="caution">
    <text evidence="10">The sequence shown here is derived from an EMBL/GenBank/DDBJ whole genome shotgun (WGS) entry which is preliminary data.</text>
</comment>
<dbReference type="GO" id="GO:0005524">
    <property type="term" value="F:ATP binding"/>
    <property type="evidence" value="ECO:0007669"/>
    <property type="project" value="UniProtKB-KW"/>
</dbReference>
<sequence>MEIIDNYEVPKLPFNQSQLRNSIISPRKSPSKWYTKLLKRDSDSTFSFSCQLKWRLDQAQEQIEEDHDRYSLVTDDCLDYSGSGGSSTETSDSEPEKQPNYSITRNQFKENYFLGVEIGCGATCTVHLVTKKKSGERFAAKIIPTKKVFTKHFKTISKEITIIKTLNHPNIIKLYECFLTLDNVYIIMDFVDGDELFEEMLKRRIFSENAARAIVKQILEPLIYLHKKNIAHRDIKPENIKFSGPSSMKLLDFGFARYLQVEGNNNNANLPSGTLGYEAPEILMNAKNQTTAVDMWAVGVIVYTMLCGYTPFTSDEMFHEEDQINNTPFWVMFNENTPRLRRSIMEAQFNFDSYHWKDVSSDAKDFISGLLTVDPSQRLKAEDAINHPWLKTPLDITSITLSLRQL</sequence>
<dbReference type="CDD" id="cd05117">
    <property type="entry name" value="STKc_CAMK"/>
    <property type="match status" value="1"/>
</dbReference>
<evidence type="ECO:0000313" key="11">
    <source>
        <dbReference type="Proteomes" id="UP000001396"/>
    </source>
</evidence>
<evidence type="ECO:0000313" key="10">
    <source>
        <dbReference type="EMBL" id="EFA75679.1"/>
    </source>
</evidence>
<name>D3BSH3_HETP5</name>
<feature type="region of interest" description="Disordered" evidence="8">
    <location>
        <begin position="81"/>
        <end position="101"/>
    </location>
</feature>
<gene>
    <name evidence="10" type="ORF">PPL_10941</name>
</gene>
<dbReference type="Gene3D" id="1.10.510.10">
    <property type="entry name" value="Transferase(Phosphotransferase) domain 1"/>
    <property type="match status" value="1"/>
</dbReference>
<keyword evidence="4" id="KW-0418">Kinase</keyword>
<evidence type="ECO:0000256" key="2">
    <source>
        <dbReference type="ARBA" id="ARBA00022527"/>
    </source>
</evidence>
<keyword evidence="4" id="KW-0808">Transferase</keyword>
<evidence type="ECO:0000256" key="5">
    <source>
        <dbReference type="ARBA" id="ARBA00022840"/>
    </source>
</evidence>
<keyword evidence="5" id="KW-0067">ATP-binding</keyword>
<comment type="catalytic activity">
    <reaction evidence="6">
        <text>L-threonyl-[protein] + ATP = O-phospho-L-threonyl-[protein] + ADP + H(+)</text>
        <dbReference type="Rhea" id="RHEA:46608"/>
        <dbReference type="Rhea" id="RHEA-COMP:11060"/>
        <dbReference type="Rhea" id="RHEA-COMP:11605"/>
        <dbReference type="ChEBI" id="CHEBI:15378"/>
        <dbReference type="ChEBI" id="CHEBI:30013"/>
        <dbReference type="ChEBI" id="CHEBI:30616"/>
        <dbReference type="ChEBI" id="CHEBI:61977"/>
        <dbReference type="ChEBI" id="CHEBI:456216"/>
        <dbReference type="EC" id="2.7.11.1"/>
    </reaction>
</comment>
<evidence type="ECO:0000256" key="1">
    <source>
        <dbReference type="ARBA" id="ARBA00012513"/>
    </source>
</evidence>
<evidence type="ECO:0000256" key="3">
    <source>
        <dbReference type="ARBA" id="ARBA00022741"/>
    </source>
</evidence>
<dbReference type="SUPFAM" id="SSF56112">
    <property type="entry name" value="Protein kinase-like (PK-like)"/>
    <property type="match status" value="1"/>
</dbReference>
<evidence type="ECO:0000256" key="4">
    <source>
        <dbReference type="ARBA" id="ARBA00022777"/>
    </source>
</evidence>
<proteinExistence type="predicted"/>
<dbReference type="RefSeq" id="XP_020427813.1">
    <property type="nucleotide sequence ID" value="XM_020581702.1"/>
</dbReference>
<keyword evidence="3" id="KW-0547">Nucleotide-binding</keyword>
<organism evidence="10 11">
    <name type="scientific">Heterostelium pallidum (strain ATCC 26659 / Pp 5 / PN500)</name>
    <name type="common">Cellular slime mold</name>
    <name type="synonym">Polysphondylium pallidum</name>
    <dbReference type="NCBI Taxonomy" id="670386"/>
    <lineage>
        <taxon>Eukaryota</taxon>
        <taxon>Amoebozoa</taxon>
        <taxon>Evosea</taxon>
        <taxon>Eumycetozoa</taxon>
        <taxon>Dictyostelia</taxon>
        <taxon>Acytosteliales</taxon>
        <taxon>Acytosteliaceae</taxon>
        <taxon>Heterostelium</taxon>
    </lineage>
</organism>
<evidence type="ECO:0000256" key="6">
    <source>
        <dbReference type="ARBA" id="ARBA00047899"/>
    </source>
</evidence>
<dbReference type="AlphaFoldDB" id="D3BSH3"/>
<dbReference type="FunFam" id="1.10.510.10:FF:000571">
    <property type="entry name" value="Maternal embryonic leucine zipper kinase"/>
    <property type="match status" value="1"/>
</dbReference>
<dbReference type="STRING" id="670386.D3BSH3"/>
<dbReference type="PROSITE" id="PS50011">
    <property type="entry name" value="PROTEIN_KINASE_DOM"/>
    <property type="match status" value="1"/>
</dbReference>
<dbReference type="InParanoid" id="D3BSH3"/>
<reference evidence="10 11" key="1">
    <citation type="journal article" date="2011" name="Genome Res.">
        <title>Phylogeny-wide analysis of social amoeba genomes highlights ancient origins for complex intercellular communication.</title>
        <authorList>
            <person name="Heidel A.J."/>
            <person name="Lawal H.M."/>
            <person name="Felder M."/>
            <person name="Schilde C."/>
            <person name="Helps N.R."/>
            <person name="Tunggal B."/>
            <person name="Rivero F."/>
            <person name="John U."/>
            <person name="Schleicher M."/>
            <person name="Eichinger L."/>
            <person name="Platzer M."/>
            <person name="Noegel A.A."/>
            <person name="Schaap P."/>
            <person name="Gloeckner G."/>
        </authorList>
    </citation>
    <scope>NUCLEOTIDE SEQUENCE [LARGE SCALE GENOMIC DNA]</scope>
    <source>
        <strain evidence="11">ATCC 26659 / Pp 5 / PN500</strain>
    </source>
</reference>
<dbReference type="InterPro" id="IPR000719">
    <property type="entry name" value="Prot_kinase_dom"/>
</dbReference>
<keyword evidence="2" id="KW-0723">Serine/threonine-protein kinase</keyword>
<evidence type="ECO:0000259" key="9">
    <source>
        <dbReference type="PROSITE" id="PS50011"/>
    </source>
</evidence>
<dbReference type="EC" id="2.7.11.1" evidence="1"/>
<dbReference type="InterPro" id="IPR011009">
    <property type="entry name" value="Kinase-like_dom_sf"/>
</dbReference>
<evidence type="ECO:0000256" key="7">
    <source>
        <dbReference type="ARBA" id="ARBA00048679"/>
    </source>
</evidence>
<dbReference type="GO" id="GO:0004674">
    <property type="term" value="F:protein serine/threonine kinase activity"/>
    <property type="evidence" value="ECO:0007669"/>
    <property type="project" value="UniProtKB-KW"/>
</dbReference>
<protein>
    <recommendedName>
        <fullName evidence="1">non-specific serine/threonine protein kinase</fullName>
        <ecNumber evidence="1">2.7.11.1</ecNumber>
    </recommendedName>
</protein>
<dbReference type="PANTHER" id="PTHR24347">
    <property type="entry name" value="SERINE/THREONINE-PROTEIN KINASE"/>
    <property type="match status" value="1"/>
</dbReference>
<keyword evidence="11" id="KW-1185">Reference proteome</keyword>
<dbReference type="GeneID" id="31366410"/>
<comment type="catalytic activity">
    <reaction evidence="7">
        <text>L-seryl-[protein] + ATP = O-phospho-L-seryl-[protein] + ADP + H(+)</text>
        <dbReference type="Rhea" id="RHEA:17989"/>
        <dbReference type="Rhea" id="RHEA-COMP:9863"/>
        <dbReference type="Rhea" id="RHEA-COMP:11604"/>
        <dbReference type="ChEBI" id="CHEBI:15378"/>
        <dbReference type="ChEBI" id="CHEBI:29999"/>
        <dbReference type="ChEBI" id="CHEBI:30616"/>
        <dbReference type="ChEBI" id="CHEBI:83421"/>
        <dbReference type="ChEBI" id="CHEBI:456216"/>
        <dbReference type="EC" id="2.7.11.1"/>
    </reaction>
</comment>
<dbReference type="EMBL" id="ADBJ01000052">
    <property type="protein sequence ID" value="EFA75679.1"/>
    <property type="molecule type" value="Genomic_DNA"/>
</dbReference>
<dbReference type="OMA" id="NVYIIMD"/>
<dbReference type="Proteomes" id="UP000001396">
    <property type="component" value="Unassembled WGS sequence"/>
</dbReference>
<evidence type="ECO:0000256" key="8">
    <source>
        <dbReference type="SAM" id="MobiDB-lite"/>
    </source>
</evidence>
<accession>D3BSH3</accession>
<feature type="domain" description="Protein kinase" evidence="9">
    <location>
        <begin position="112"/>
        <end position="390"/>
    </location>
</feature>
<dbReference type="Pfam" id="PF00069">
    <property type="entry name" value="Pkinase"/>
    <property type="match status" value="1"/>
</dbReference>
<dbReference type="SMART" id="SM00220">
    <property type="entry name" value="S_TKc"/>
    <property type="match status" value="1"/>
</dbReference>